<organism evidence="2">
    <name type="scientific">Metarhizium acridum (strain CQMa 102)</name>
    <dbReference type="NCBI Taxonomy" id="655827"/>
    <lineage>
        <taxon>Eukaryota</taxon>
        <taxon>Fungi</taxon>
        <taxon>Dikarya</taxon>
        <taxon>Ascomycota</taxon>
        <taxon>Pezizomycotina</taxon>
        <taxon>Sordariomycetes</taxon>
        <taxon>Hypocreomycetidae</taxon>
        <taxon>Hypocreales</taxon>
        <taxon>Clavicipitaceae</taxon>
        <taxon>Metarhizium</taxon>
    </lineage>
</organism>
<evidence type="ECO:0000313" key="1">
    <source>
        <dbReference type="EMBL" id="EFY87395.1"/>
    </source>
</evidence>
<protein>
    <submittedName>
        <fullName evidence="1">Uncharacterized protein</fullName>
    </submittedName>
</protein>
<dbReference type="STRING" id="655827.E9E9F5"/>
<proteinExistence type="predicted"/>
<dbReference type="AlphaFoldDB" id="E9E9F5"/>
<dbReference type="OMA" id="NQWIWER"/>
<dbReference type="InParanoid" id="E9E9F5"/>
<dbReference type="eggNOG" id="ENOG502STNM">
    <property type="taxonomic scope" value="Eukaryota"/>
</dbReference>
<gene>
    <name evidence="1" type="ORF">MAC_06503</name>
</gene>
<sequence length="268" mass="29940">MALSTTPTLESPCLIMRTRGQGDLSPNDDLDGVDTGDLRILLQLARQTTYCIETELAARSALSRLPTSVRNCIEKMHDTIQKLDVLQRLDDTAGLMSTAAKIMQNEQTGRREKIYKQFLIDIRDHCGPSTTLLCAKSLGKRRIVDLNIRERISLLSYLKNNSKTFQHPVLDGLALRLGVTGEHQSVVERQIEYKYSEASIDVISMLGPDLANAVQASNQYKWERQTGGSTTDCIQGLTPRNRGDITLQLLLGFDEGTEVMEELEMQVV</sequence>
<keyword evidence="2" id="KW-1185">Reference proteome</keyword>
<reference evidence="1 2" key="1">
    <citation type="journal article" date="2011" name="PLoS Genet.">
        <title>Genome sequencing and comparative transcriptomics of the model entomopathogenic fungi Metarhizium anisopliae and M. acridum.</title>
        <authorList>
            <person name="Gao Q."/>
            <person name="Jin K."/>
            <person name="Ying S.H."/>
            <person name="Zhang Y."/>
            <person name="Xiao G."/>
            <person name="Shang Y."/>
            <person name="Duan Z."/>
            <person name="Hu X."/>
            <person name="Xie X.Q."/>
            <person name="Zhou G."/>
            <person name="Peng G."/>
            <person name="Luo Z."/>
            <person name="Huang W."/>
            <person name="Wang B."/>
            <person name="Fang W."/>
            <person name="Wang S."/>
            <person name="Zhong Y."/>
            <person name="Ma L.J."/>
            <person name="St Leger R.J."/>
            <person name="Zhao G.P."/>
            <person name="Pei Y."/>
            <person name="Feng M.G."/>
            <person name="Xia Y."/>
            <person name="Wang C."/>
        </authorList>
    </citation>
    <scope>NUCLEOTIDE SEQUENCE [LARGE SCALE GENOMIC DNA]</scope>
    <source>
        <strain evidence="1 2">CQMa 102</strain>
    </source>
</reference>
<dbReference type="HOGENOM" id="CLU_1015751_0_0_1"/>
<evidence type="ECO:0000313" key="2">
    <source>
        <dbReference type="Proteomes" id="UP000002499"/>
    </source>
</evidence>
<dbReference type="Proteomes" id="UP000002499">
    <property type="component" value="Unassembled WGS sequence"/>
</dbReference>
<dbReference type="EMBL" id="GL698527">
    <property type="protein sequence ID" value="EFY87395.1"/>
    <property type="molecule type" value="Genomic_DNA"/>
</dbReference>
<accession>E9E9F5</accession>
<dbReference type="OrthoDB" id="5150743at2759"/>
<name>E9E9F5_METAQ</name>